<name>A0A3P6EZZ8_BRAOL</name>
<feature type="compositionally biased region" description="Polar residues" evidence="1">
    <location>
        <begin position="84"/>
        <end position="94"/>
    </location>
</feature>
<sequence length="113" mass="12422">MKAVTSTYHLGIKFLNHNGIAAIWGSQTQSRCCFLAEHKLRQITTISMVKPKRAKLTLTSTEKASKKDDPELSTQETAKEQPVSKPNASTQPEETNPVKEVDPATNTIDAIAE</sequence>
<dbReference type="AlphaFoldDB" id="A0A3P6EZZ8"/>
<protein>
    <submittedName>
        <fullName evidence="2">Uncharacterized protein</fullName>
    </submittedName>
</protein>
<organism evidence="2">
    <name type="scientific">Brassica oleracea</name>
    <name type="common">Wild cabbage</name>
    <dbReference type="NCBI Taxonomy" id="3712"/>
    <lineage>
        <taxon>Eukaryota</taxon>
        <taxon>Viridiplantae</taxon>
        <taxon>Streptophyta</taxon>
        <taxon>Embryophyta</taxon>
        <taxon>Tracheophyta</taxon>
        <taxon>Spermatophyta</taxon>
        <taxon>Magnoliopsida</taxon>
        <taxon>eudicotyledons</taxon>
        <taxon>Gunneridae</taxon>
        <taxon>Pentapetalae</taxon>
        <taxon>rosids</taxon>
        <taxon>malvids</taxon>
        <taxon>Brassicales</taxon>
        <taxon>Brassicaceae</taxon>
        <taxon>Brassiceae</taxon>
        <taxon>Brassica</taxon>
    </lineage>
</organism>
<evidence type="ECO:0000313" key="2">
    <source>
        <dbReference type="EMBL" id="VDD50943.1"/>
    </source>
</evidence>
<feature type="region of interest" description="Disordered" evidence="1">
    <location>
        <begin position="54"/>
        <end position="113"/>
    </location>
</feature>
<accession>A0A3P6EZZ8</accession>
<gene>
    <name evidence="2" type="ORF">BOLC1T03332H</name>
</gene>
<reference evidence="2" key="1">
    <citation type="submission" date="2018-11" db="EMBL/GenBank/DDBJ databases">
        <authorList>
            <consortium name="Genoscope - CEA"/>
            <person name="William W."/>
        </authorList>
    </citation>
    <scope>NUCLEOTIDE SEQUENCE</scope>
</reference>
<dbReference type="EMBL" id="LR031878">
    <property type="protein sequence ID" value="VDD50943.1"/>
    <property type="molecule type" value="Genomic_DNA"/>
</dbReference>
<evidence type="ECO:0000256" key="1">
    <source>
        <dbReference type="SAM" id="MobiDB-lite"/>
    </source>
</evidence>
<feature type="compositionally biased region" description="Polar residues" evidence="1">
    <location>
        <begin position="104"/>
        <end position="113"/>
    </location>
</feature>
<proteinExistence type="predicted"/>